<dbReference type="EMBL" id="CP042997">
    <property type="protein sequence ID" value="QEH31736.1"/>
    <property type="molecule type" value="Genomic_DNA"/>
</dbReference>
<comment type="similarity">
    <text evidence="3">Belongs to the FdhD family.</text>
</comment>
<organism evidence="4 5">
    <name type="scientific">Aquisphaera giovannonii</name>
    <dbReference type="NCBI Taxonomy" id="406548"/>
    <lineage>
        <taxon>Bacteria</taxon>
        <taxon>Pseudomonadati</taxon>
        <taxon>Planctomycetota</taxon>
        <taxon>Planctomycetia</taxon>
        <taxon>Isosphaerales</taxon>
        <taxon>Isosphaeraceae</taxon>
        <taxon>Aquisphaera</taxon>
    </lineage>
</organism>
<dbReference type="Gene3D" id="3.10.20.10">
    <property type="match status" value="1"/>
</dbReference>
<dbReference type="PANTHER" id="PTHR30592">
    <property type="entry name" value="FORMATE DEHYDROGENASE"/>
    <property type="match status" value="1"/>
</dbReference>
<dbReference type="InterPro" id="IPR003786">
    <property type="entry name" value="FdhD"/>
</dbReference>
<dbReference type="Proteomes" id="UP000324233">
    <property type="component" value="Chromosome"/>
</dbReference>
<dbReference type="GO" id="GO:0097163">
    <property type="term" value="F:sulfur carrier activity"/>
    <property type="evidence" value="ECO:0007669"/>
    <property type="project" value="UniProtKB-UniRule"/>
</dbReference>
<accession>A0A5B9VTA7</accession>
<reference evidence="4 5" key="1">
    <citation type="submission" date="2019-08" db="EMBL/GenBank/DDBJ databases">
        <title>Deep-cultivation of Planctomycetes and their phenomic and genomic characterization uncovers novel biology.</title>
        <authorList>
            <person name="Wiegand S."/>
            <person name="Jogler M."/>
            <person name="Boedeker C."/>
            <person name="Pinto D."/>
            <person name="Vollmers J."/>
            <person name="Rivas-Marin E."/>
            <person name="Kohn T."/>
            <person name="Peeters S.H."/>
            <person name="Heuer A."/>
            <person name="Rast P."/>
            <person name="Oberbeckmann S."/>
            <person name="Bunk B."/>
            <person name="Jeske O."/>
            <person name="Meyerdierks A."/>
            <person name="Storesund J.E."/>
            <person name="Kallscheuer N."/>
            <person name="Luecker S."/>
            <person name="Lage O.M."/>
            <person name="Pohl T."/>
            <person name="Merkel B.J."/>
            <person name="Hornburger P."/>
            <person name="Mueller R.-W."/>
            <person name="Bruemmer F."/>
            <person name="Labrenz M."/>
            <person name="Spormann A.M."/>
            <person name="Op den Camp H."/>
            <person name="Overmann J."/>
            <person name="Amann R."/>
            <person name="Jetten M.S.M."/>
            <person name="Mascher T."/>
            <person name="Medema M.H."/>
            <person name="Devos D.P."/>
            <person name="Kaster A.-K."/>
            <person name="Ovreas L."/>
            <person name="Rohde M."/>
            <person name="Galperin M.Y."/>
            <person name="Jogler C."/>
        </authorList>
    </citation>
    <scope>NUCLEOTIDE SEQUENCE [LARGE SCALE GENOMIC DNA]</scope>
    <source>
        <strain evidence="4 5">OJF2</strain>
    </source>
</reference>
<keyword evidence="2 3" id="KW-0501">Molybdenum cofactor biosynthesis</keyword>
<dbReference type="HAMAP" id="MF_00187">
    <property type="entry name" value="FdhD"/>
    <property type="match status" value="1"/>
</dbReference>
<name>A0A5B9VTA7_9BACT</name>
<dbReference type="GO" id="GO:0016783">
    <property type="term" value="F:sulfurtransferase activity"/>
    <property type="evidence" value="ECO:0007669"/>
    <property type="project" value="InterPro"/>
</dbReference>
<keyword evidence="1 3" id="KW-0963">Cytoplasm</keyword>
<evidence type="ECO:0000256" key="2">
    <source>
        <dbReference type="ARBA" id="ARBA00023150"/>
    </source>
</evidence>
<feature type="binding site" evidence="3">
    <location>
        <begin position="267"/>
        <end position="272"/>
    </location>
    <ligand>
        <name>Mo-bis(molybdopterin guanine dinucleotide)</name>
        <dbReference type="ChEBI" id="CHEBI:60539"/>
    </ligand>
</feature>
<evidence type="ECO:0000256" key="1">
    <source>
        <dbReference type="ARBA" id="ARBA00022490"/>
    </source>
</evidence>
<dbReference type="Gene3D" id="3.40.140.10">
    <property type="entry name" value="Cytidine Deaminase, domain 2"/>
    <property type="match status" value="1"/>
</dbReference>
<comment type="subcellular location">
    <subcellularLocation>
        <location evidence="3">Cytoplasm</location>
    </subcellularLocation>
</comment>
<comment type="function">
    <text evidence="3">Required for formate dehydrogenase (FDH) activity. Acts as a sulfur carrier protein that transfers sulfur from IscS to the molybdenum cofactor prior to its insertion into FDH.</text>
</comment>
<dbReference type="KEGG" id="agv:OJF2_02010"/>
<dbReference type="GO" id="GO:0005737">
    <property type="term" value="C:cytoplasm"/>
    <property type="evidence" value="ECO:0007669"/>
    <property type="project" value="UniProtKB-SubCell"/>
</dbReference>
<dbReference type="PANTHER" id="PTHR30592:SF1">
    <property type="entry name" value="SULFUR CARRIER PROTEIN FDHD"/>
    <property type="match status" value="1"/>
</dbReference>
<dbReference type="PIRSF" id="PIRSF015626">
    <property type="entry name" value="FdhD"/>
    <property type="match status" value="1"/>
</dbReference>
<dbReference type="SUPFAM" id="SSF53927">
    <property type="entry name" value="Cytidine deaminase-like"/>
    <property type="match status" value="1"/>
</dbReference>
<keyword evidence="5" id="KW-1185">Reference proteome</keyword>
<evidence type="ECO:0000256" key="3">
    <source>
        <dbReference type="HAMAP-Rule" id="MF_00187"/>
    </source>
</evidence>
<evidence type="ECO:0000313" key="4">
    <source>
        <dbReference type="EMBL" id="QEH31736.1"/>
    </source>
</evidence>
<sequence length="290" mass="29846">MPATEEGEPKPSPALALACVGRVEGGGVTDRPDALAVEEPLEIRLGLDADGRRSRRAISVTMRTPGHDEDLAVGYLFTEGLLERPGQVAGVRPCRSGSAVRVDLRPGVAIDLARLERRSFASSSCGACGKTSLEAVGIDRLPMVDGPGPVVDPAVVRGLPGALRASQPTFDRTGGLHACALFDPSGRLLSVREDVGRHNALDKLIGAEFRAGRAPLSGAVLLLSGRVGFELVQKAAMAGIPVVAAIGAPSSLAVAAAGACGMTLLGFVRDDRFNIYSGAARVAVGGRSAR</sequence>
<dbReference type="Pfam" id="PF02634">
    <property type="entry name" value="FdhD-NarQ"/>
    <property type="match status" value="1"/>
</dbReference>
<gene>
    <name evidence="3" type="primary">fdhD</name>
    <name evidence="4" type="ORF">OJF2_02010</name>
</gene>
<dbReference type="AlphaFoldDB" id="A0A5B9VTA7"/>
<dbReference type="GO" id="GO:0006777">
    <property type="term" value="P:Mo-molybdopterin cofactor biosynthetic process"/>
    <property type="evidence" value="ECO:0007669"/>
    <property type="project" value="UniProtKB-UniRule"/>
</dbReference>
<protein>
    <recommendedName>
        <fullName evidence="3">Sulfur carrier protein FdhD</fullName>
    </recommendedName>
</protein>
<feature type="active site" description="Cysteine persulfide intermediate" evidence="3">
    <location>
        <position position="125"/>
    </location>
</feature>
<dbReference type="NCBIfam" id="TIGR00129">
    <property type="entry name" value="fdhD_narQ"/>
    <property type="match status" value="1"/>
</dbReference>
<dbReference type="RefSeq" id="WP_246196350.1">
    <property type="nucleotide sequence ID" value="NZ_CP042997.1"/>
</dbReference>
<evidence type="ECO:0000313" key="5">
    <source>
        <dbReference type="Proteomes" id="UP000324233"/>
    </source>
</evidence>
<dbReference type="InterPro" id="IPR016193">
    <property type="entry name" value="Cytidine_deaminase-like"/>
</dbReference>
<proteinExistence type="inferred from homology"/>